<evidence type="ECO:0000313" key="2">
    <source>
        <dbReference type="EMBL" id="MBM9466121.1"/>
    </source>
</evidence>
<dbReference type="EMBL" id="JAERWK010000003">
    <property type="protein sequence ID" value="MBM9466121.1"/>
    <property type="molecule type" value="Genomic_DNA"/>
</dbReference>
<dbReference type="AlphaFoldDB" id="A0A939BY07"/>
<reference evidence="2" key="1">
    <citation type="submission" date="2021-01" db="EMBL/GenBank/DDBJ databases">
        <title>YIM 132084 draft genome.</title>
        <authorList>
            <person name="An D."/>
        </authorList>
    </citation>
    <scope>NUCLEOTIDE SEQUENCE</scope>
    <source>
        <strain evidence="2">YIM 132084</strain>
    </source>
</reference>
<gene>
    <name evidence="2" type="ORF">JL106_02355</name>
</gene>
<protein>
    <submittedName>
        <fullName evidence="2">DUF2316 family protein</fullName>
    </submittedName>
</protein>
<dbReference type="Pfam" id="PF10078">
    <property type="entry name" value="DUF2316"/>
    <property type="match status" value="1"/>
</dbReference>
<organism evidence="2 3">
    <name type="scientific">Nakamurella leprariae</name>
    <dbReference type="NCBI Taxonomy" id="2803911"/>
    <lineage>
        <taxon>Bacteria</taxon>
        <taxon>Bacillati</taxon>
        <taxon>Actinomycetota</taxon>
        <taxon>Actinomycetes</taxon>
        <taxon>Nakamurellales</taxon>
        <taxon>Nakamurellaceae</taxon>
        <taxon>Nakamurella</taxon>
    </lineage>
</organism>
<name>A0A939BY07_9ACTN</name>
<keyword evidence="3" id="KW-1185">Reference proteome</keyword>
<dbReference type="RefSeq" id="WP_205259076.1">
    <property type="nucleotide sequence ID" value="NZ_JAERWK010000003.1"/>
</dbReference>
<evidence type="ECO:0000313" key="3">
    <source>
        <dbReference type="Proteomes" id="UP000663792"/>
    </source>
</evidence>
<proteinExistence type="predicted"/>
<feature type="compositionally biased region" description="Basic and acidic residues" evidence="1">
    <location>
        <begin position="1"/>
        <end position="11"/>
    </location>
</feature>
<sequence length="87" mass="9587">MSLTRSEKAQTARELSANLDKSRRGLPEVAAALGWTEDRLHHTVEMATGADPADVWELRDWLDRTVRDGGGNPVPYTVLTESARPEG</sequence>
<accession>A0A939BY07</accession>
<dbReference type="Proteomes" id="UP000663792">
    <property type="component" value="Unassembled WGS sequence"/>
</dbReference>
<feature type="region of interest" description="Disordered" evidence="1">
    <location>
        <begin position="1"/>
        <end position="23"/>
    </location>
</feature>
<comment type="caution">
    <text evidence="2">The sequence shown here is derived from an EMBL/GenBank/DDBJ whole genome shotgun (WGS) entry which is preliminary data.</text>
</comment>
<dbReference type="InterPro" id="IPR018757">
    <property type="entry name" value="DUF2316"/>
</dbReference>
<evidence type="ECO:0000256" key="1">
    <source>
        <dbReference type="SAM" id="MobiDB-lite"/>
    </source>
</evidence>
<feature type="region of interest" description="Disordered" evidence="1">
    <location>
        <begin position="67"/>
        <end position="87"/>
    </location>
</feature>